<dbReference type="GO" id="GO:0005525">
    <property type="term" value="F:GTP binding"/>
    <property type="evidence" value="ECO:0007669"/>
    <property type="project" value="UniProtKB-KW"/>
</dbReference>
<evidence type="ECO:0000256" key="3">
    <source>
        <dbReference type="ARBA" id="ARBA00022723"/>
    </source>
</evidence>
<dbReference type="OrthoDB" id="5976022at2759"/>
<keyword evidence="7" id="KW-0342">GTP-binding</keyword>
<dbReference type="GeneID" id="37019209"/>
<keyword evidence="9" id="KW-0449">Lipoprotein</keyword>
<keyword evidence="3" id="KW-0479">Metal-binding</keyword>
<keyword evidence="15" id="KW-1185">Reference proteome</keyword>
<gene>
    <name evidence="14" type="ORF">FA14DRAFT_150194</name>
</gene>
<evidence type="ECO:0008006" key="16">
    <source>
        <dbReference type="Google" id="ProtNLM"/>
    </source>
</evidence>
<dbReference type="PROSITE" id="PS51421">
    <property type="entry name" value="RAS"/>
    <property type="match status" value="1"/>
</dbReference>
<dbReference type="NCBIfam" id="TIGR00231">
    <property type="entry name" value="small_GTP"/>
    <property type="match status" value="1"/>
</dbReference>
<dbReference type="PRINTS" id="PR00449">
    <property type="entry name" value="RASTRNSFRMNG"/>
</dbReference>
<comment type="subcellular location">
    <subcellularLocation>
        <location evidence="1">Cell membrane</location>
        <topology evidence="1">Lipid-anchor</topology>
        <orientation evidence="1">Cytoplasmic side</orientation>
    </subcellularLocation>
</comment>
<evidence type="ECO:0000256" key="6">
    <source>
        <dbReference type="ARBA" id="ARBA00022842"/>
    </source>
</evidence>
<evidence type="ECO:0000256" key="4">
    <source>
        <dbReference type="ARBA" id="ARBA00022741"/>
    </source>
</evidence>
<dbReference type="InterPro" id="IPR001806">
    <property type="entry name" value="Small_GTPase"/>
</dbReference>
<keyword evidence="5" id="KW-0378">Hydrolase</keyword>
<reference evidence="14 15" key="1">
    <citation type="journal article" date="2018" name="Mol. Biol. Evol.">
        <title>Broad Genomic Sampling Reveals a Smut Pathogenic Ancestry of the Fungal Clade Ustilaginomycotina.</title>
        <authorList>
            <person name="Kijpornyongpan T."/>
            <person name="Mondo S.J."/>
            <person name="Barry K."/>
            <person name="Sandor L."/>
            <person name="Lee J."/>
            <person name="Lipzen A."/>
            <person name="Pangilinan J."/>
            <person name="LaButti K."/>
            <person name="Hainaut M."/>
            <person name="Henrissat B."/>
            <person name="Grigoriev I.V."/>
            <person name="Spatafora J.W."/>
            <person name="Aime M.C."/>
        </authorList>
    </citation>
    <scope>NUCLEOTIDE SEQUENCE [LARGE SCALE GENOMIC DNA]</scope>
    <source>
        <strain evidence="14 15">MCA 3882</strain>
    </source>
</reference>
<evidence type="ECO:0000256" key="7">
    <source>
        <dbReference type="ARBA" id="ARBA00023134"/>
    </source>
</evidence>
<evidence type="ECO:0000256" key="8">
    <source>
        <dbReference type="ARBA" id="ARBA00023136"/>
    </source>
</evidence>
<dbReference type="Gene3D" id="3.40.50.300">
    <property type="entry name" value="P-loop containing nucleotide triphosphate hydrolases"/>
    <property type="match status" value="1"/>
</dbReference>
<dbReference type="GO" id="GO:0046872">
    <property type="term" value="F:metal ion binding"/>
    <property type="evidence" value="ECO:0007669"/>
    <property type="project" value="UniProtKB-KW"/>
</dbReference>
<dbReference type="Pfam" id="PF00071">
    <property type="entry name" value="Ras"/>
    <property type="match status" value="1"/>
</dbReference>
<name>A0A316V4V1_9BASI</name>
<organism evidence="14 15">
    <name type="scientific">Meira miltonrushii</name>
    <dbReference type="NCBI Taxonomy" id="1280837"/>
    <lineage>
        <taxon>Eukaryota</taxon>
        <taxon>Fungi</taxon>
        <taxon>Dikarya</taxon>
        <taxon>Basidiomycota</taxon>
        <taxon>Ustilaginomycotina</taxon>
        <taxon>Exobasidiomycetes</taxon>
        <taxon>Exobasidiales</taxon>
        <taxon>Brachybasidiaceae</taxon>
        <taxon>Meira</taxon>
    </lineage>
</organism>
<dbReference type="PANTHER" id="PTHR24070">
    <property type="entry name" value="RAS, DI-RAS, AND RHEB FAMILY MEMBERS OF SMALL GTPASE SUPERFAMILY"/>
    <property type="match status" value="1"/>
</dbReference>
<dbReference type="Proteomes" id="UP000245771">
    <property type="component" value="Unassembled WGS sequence"/>
</dbReference>
<dbReference type="RefSeq" id="XP_025352350.1">
    <property type="nucleotide sequence ID" value="XM_025497428.1"/>
</dbReference>
<dbReference type="SMART" id="SM00173">
    <property type="entry name" value="RAS"/>
    <property type="match status" value="1"/>
</dbReference>
<evidence type="ECO:0000256" key="5">
    <source>
        <dbReference type="ARBA" id="ARBA00022801"/>
    </source>
</evidence>
<dbReference type="AlphaFoldDB" id="A0A316V4V1"/>
<protein>
    <recommendedName>
        <fullName evidence="16">Ras-related GTP-binding protein</fullName>
    </recommendedName>
</protein>
<keyword evidence="8" id="KW-0472">Membrane</keyword>
<dbReference type="PROSITE" id="PS51419">
    <property type="entry name" value="RAB"/>
    <property type="match status" value="1"/>
</dbReference>
<dbReference type="FunCoup" id="A0A316V4V1">
    <property type="interactions" value="206"/>
</dbReference>
<comment type="similarity">
    <text evidence="11">Belongs to the small GTPase superfamily. Rheb family.</text>
</comment>
<dbReference type="EMBL" id="KZ819606">
    <property type="protein sequence ID" value="PWN32048.1"/>
    <property type="molecule type" value="Genomic_DNA"/>
</dbReference>
<dbReference type="InterPro" id="IPR027417">
    <property type="entry name" value="P-loop_NTPase"/>
</dbReference>
<dbReference type="SMART" id="SM00174">
    <property type="entry name" value="RHO"/>
    <property type="match status" value="1"/>
</dbReference>
<dbReference type="GO" id="GO:0007165">
    <property type="term" value="P:signal transduction"/>
    <property type="evidence" value="ECO:0007669"/>
    <property type="project" value="InterPro"/>
</dbReference>
<evidence type="ECO:0000313" key="14">
    <source>
        <dbReference type="EMBL" id="PWN32048.1"/>
    </source>
</evidence>
<dbReference type="SUPFAM" id="SSF52540">
    <property type="entry name" value="P-loop containing nucleoside triphosphate hydrolases"/>
    <property type="match status" value="1"/>
</dbReference>
<sequence length="194" mass="21529">MASAPTSNTGNEVKRKFAVLGSRSVGKSTMIVRYMDNVFVDSYYPTIEATFTKSIKFKGRTYNCDIIDTAGQDEYSILNSKHAIGIHGYVLVYSIASRASFDMIQTVYDKILNYTGTEHIPCVVVGSKSDLHVQRQVSEEEGKELAKQLKSAWVETSARHDVNVAKVFELMLGETERDTTEGGPEPEPSKCVVM</sequence>
<keyword evidence="4" id="KW-0547">Nucleotide-binding</keyword>
<comment type="catalytic activity">
    <reaction evidence="12">
        <text>GTP + H2O = GDP + phosphate + H(+)</text>
        <dbReference type="Rhea" id="RHEA:19669"/>
        <dbReference type="ChEBI" id="CHEBI:15377"/>
        <dbReference type="ChEBI" id="CHEBI:15378"/>
        <dbReference type="ChEBI" id="CHEBI:37565"/>
        <dbReference type="ChEBI" id="CHEBI:43474"/>
        <dbReference type="ChEBI" id="CHEBI:58189"/>
    </reaction>
    <physiologicalReaction direction="left-to-right" evidence="12">
        <dbReference type="Rhea" id="RHEA:19670"/>
    </physiologicalReaction>
</comment>
<dbReference type="InterPro" id="IPR020849">
    <property type="entry name" value="Small_GTPase_Ras-type"/>
</dbReference>
<dbReference type="InParanoid" id="A0A316V4V1"/>
<accession>A0A316V4V1</accession>
<proteinExistence type="inferred from homology"/>
<dbReference type="CDD" id="cd04137">
    <property type="entry name" value="RheB"/>
    <property type="match status" value="1"/>
</dbReference>
<evidence type="ECO:0000256" key="2">
    <source>
        <dbReference type="ARBA" id="ARBA00022481"/>
    </source>
</evidence>
<dbReference type="InterPro" id="IPR005225">
    <property type="entry name" value="Small_GTP-bd"/>
</dbReference>
<evidence type="ECO:0000256" key="10">
    <source>
        <dbReference type="ARBA" id="ARBA00023289"/>
    </source>
</evidence>
<keyword evidence="10" id="KW-0636">Prenylation</keyword>
<dbReference type="STRING" id="1280837.A0A316V4V1"/>
<dbReference type="SMART" id="SM00175">
    <property type="entry name" value="RAB"/>
    <property type="match status" value="1"/>
</dbReference>
<dbReference type="FunFam" id="3.40.50.300:FF:000273">
    <property type="entry name" value="GTP-binding protein Rheb homolog"/>
    <property type="match status" value="1"/>
</dbReference>
<dbReference type="GO" id="GO:0003924">
    <property type="term" value="F:GTPase activity"/>
    <property type="evidence" value="ECO:0007669"/>
    <property type="project" value="InterPro"/>
</dbReference>
<keyword evidence="2" id="KW-0488">Methylation</keyword>
<evidence type="ECO:0000256" key="1">
    <source>
        <dbReference type="ARBA" id="ARBA00004342"/>
    </source>
</evidence>
<dbReference type="GO" id="GO:0005886">
    <property type="term" value="C:plasma membrane"/>
    <property type="evidence" value="ECO:0007669"/>
    <property type="project" value="UniProtKB-SubCell"/>
</dbReference>
<keyword evidence="6" id="KW-0460">Magnesium</keyword>
<evidence type="ECO:0000256" key="9">
    <source>
        <dbReference type="ARBA" id="ARBA00023288"/>
    </source>
</evidence>
<dbReference type="PROSITE" id="PS51420">
    <property type="entry name" value="RHO"/>
    <property type="match status" value="1"/>
</dbReference>
<evidence type="ECO:0000256" key="12">
    <source>
        <dbReference type="ARBA" id="ARBA00049117"/>
    </source>
</evidence>
<evidence type="ECO:0000256" key="13">
    <source>
        <dbReference type="SAM" id="MobiDB-lite"/>
    </source>
</evidence>
<feature type="region of interest" description="Disordered" evidence="13">
    <location>
        <begin position="175"/>
        <end position="194"/>
    </location>
</feature>
<evidence type="ECO:0000256" key="11">
    <source>
        <dbReference type="ARBA" id="ARBA00037969"/>
    </source>
</evidence>
<evidence type="ECO:0000313" key="15">
    <source>
        <dbReference type="Proteomes" id="UP000245771"/>
    </source>
</evidence>